<feature type="region of interest" description="Disordered" evidence="9">
    <location>
        <begin position="498"/>
        <end position="531"/>
    </location>
</feature>
<dbReference type="InterPro" id="IPR003602">
    <property type="entry name" value="Topo_IA_DNA-bd_dom"/>
</dbReference>
<evidence type="ECO:0000256" key="1">
    <source>
        <dbReference type="ARBA" id="ARBA00022723"/>
    </source>
</evidence>
<keyword evidence="3" id="KW-0862">Zinc</keyword>
<comment type="function">
    <text evidence="8">Introduces a single-strand break via transesterification at a target site in duplex DNA. Releases the supercoiling and torsional tension of DNA introduced during the DNA replication and transcription by transiently cleaving and rejoining one strand of the DNA duplex. The scissile phosphodiester is attacked by the catalytic tyrosine of the enzyme, resulting in the formation of a DNA-(5'-phosphotyrosyl)-enzyme intermediate and the expulsion of a 3'-OH DNA strand.</text>
</comment>
<comment type="catalytic activity">
    <reaction evidence="8">
        <text>ATP-independent breakage of single-stranded DNA, followed by passage and rejoining.</text>
        <dbReference type="EC" id="5.6.2.1"/>
    </reaction>
</comment>
<dbReference type="Pfam" id="PF01131">
    <property type="entry name" value="Topoisom_bac"/>
    <property type="match status" value="1"/>
</dbReference>
<feature type="compositionally biased region" description="Basic residues" evidence="9">
    <location>
        <begin position="601"/>
        <end position="619"/>
    </location>
</feature>
<feature type="compositionally biased region" description="Polar residues" evidence="9">
    <location>
        <begin position="415"/>
        <end position="440"/>
    </location>
</feature>
<evidence type="ECO:0000259" key="12">
    <source>
        <dbReference type="PROSITE" id="PS52039"/>
    </source>
</evidence>
<comment type="caution">
    <text evidence="13">The sequence shown here is derived from an EMBL/GenBank/DDBJ whole genome shotgun (WGS) entry which is preliminary data.</text>
</comment>
<evidence type="ECO:0000256" key="9">
    <source>
        <dbReference type="SAM" id="MobiDB-lite"/>
    </source>
</evidence>
<keyword evidence="6 8" id="KW-0413">Isomerase</keyword>
<dbReference type="PANTHER" id="PTHR11390">
    <property type="entry name" value="PROKARYOTIC DNA TOPOISOMERASE"/>
    <property type="match status" value="1"/>
</dbReference>
<dbReference type="InterPro" id="IPR023405">
    <property type="entry name" value="Topo_IA_core_domain"/>
</dbReference>
<dbReference type="Pfam" id="PF06839">
    <property type="entry name" value="Zn_ribbon_GRF"/>
    <property type="match status" value="1"/>
</dbReference>
<dbReference type="SUPFAM" id="SSF56712">
    <property type="entry name" value="Prokaryotic type I DNA topoisomerase"/>
    <property type="match status" value="1"/>
</dbReference>
<feature type="domain" description="Topo IA-type catalytic" evidence="12">
    <location>
        <begin position="1"/>
        <end position="233"/>
    </location>
</feature>
<dbReference type="Pfam" id="PF00098">
    <property type="entry name" value="zf-CCHC"/>
    <property type="match status" value="2"/>
</dbReference>
<evidence type="ECO:0000259" key="10">
    <source>
        <dbReference type="PROSITE" id="PS50158"/>
    </source>
</evidence>
<dbReference type="Gene3D" id="4.10.60.10">
    <property type="entry name" value="Zinc finger, CCHC-type"/>
    <property type="match status" value="2"/>
</dbReference>
<keyword evidence="5 8" id="KW-0238">DNA-binding</keyword>
<dbReference type="InterPro" id="IPR013825">
    <property type="entry name" value="Topo_IA_cen_sub2"/>
</dbReference>
<reference evidence="13 14" key="1">
    <citation type="submission" date="2018-08" db="EMBL/GenBank/DDBJ databases">
        <title>Genome and evolution of the arbuscular mycorrhizal fungus Diversispora epigaea (formerly Glomus versiforme) and its bacterial endosymbionts.</title>
        <authorList>
            <person name="Sun X."/>
            <person name="Fei Z."/>
            <person name="Harrison M."/>
        </authorList>
    </citation>
    <scope>NUCLEOTIDE SEQUENCE [LARGE SCALE GENOMIC DNA]</scope>
    <source>
        <strain evidence="13 14">IT104</strain>
    </source>
</reference>
<dbReference type="InterPro" id="IPR036875">
    <property type="entry name" value="Znf_CCHC_sf"/>
</dbReference>
<dbReference type="InterPro" id="IPR013824">
    <property type="entry name" value="Topo_IA_cen_sub1"/>
</dbReference>
<dbReference type="SMART" id="SM00343">
    <property type="entry name" value="ZnF_C2HC"/>
    <property type="match status" value="2"/>
</dbReference>
<dbReference type="InterPro" id="IPR013497">
    <property type="entry name" value="Topo_IA_cen"/>
</dbReference>
<dbReference type="GO" id="GO:0006281">
    <property type="term" value="P:DNA repair"/>
    <property type="evidence" value="ECO:0007669"/>
    <property type="project" value="TreeGrafter"/>
</dbReference>
<dbReference type="GO" id="GO:0008270">
    <property type="term" value="F:zinc ion binding"/>
    <property type="evidence" value="ECO:0007669"/>
    <property type="project" value="UniProtKB-KW"/>
</dbReference>
<gene>
    <name evidence="13" type="ORF">Glove_627g36</name>
</gene>
<evidence type="ECO:0000256" key="8">
    <source>
        <dbReference type="RuleBase" id="RU362092"/>
    </source>
</evidence>
<evidence type="ECO:0000313" key="13">
    <source>
        <dbReference type="EMBL" id="RHZ46299.1"/>
    </source>
</evidence>
<dbReference type="AlphaFoldDB" id="A0A397G8G2"/>
<evidence type="ECO:0000256" key="2">
    <source>
        <dbReference type="ARBA" id="ARBA00022771"/>
    </source>
</evidence>
<feature type="compositionally biased region" description="Low complexity" evidence="9">
    <location>
        <begin position="388"/>
        <end position="414"/>
    </location>
</feature>
<proteinExistence type="inferred from homology"/>
<dbReference type="PROSITE" id="PS50158">
    <property type="entry name" value="ZF_CCHC"/>
    <property type="match status" value="2"/>
</dbReference>
<feature type="domain" description="CCHC-type" evidence="10">
    <location>
        <begin position="541"/>
        <end position="554"/>
    </location>
</feature>
<dbReference type="GO" id="GO:0003917">
    <property type="term" value="F:DNA topoisomerase type I (single strand cut, ATP-independent) activity"/>
    <property type="evidence" value="ECO:0007669"/>
    <property type="project" value="UniProtKB-EC"/>
</dbReference>
<sequence length="619" mass="69688">MNLFFPRQKPKTNTKDAIVRLRDTLQMLEKREIHLQTKVDAEKKIARSNATTNKRDHATGFETTVEIKIWEETFTVTGLVVLERNYLEVYPYDRWGDSNTNLPNFQEGETFIPTVCEMVEGCTTPPECLTEADLISIMDQNGIGTDATIHEHIAKIVERNYAKKEPRNGKTFIVPLKLGIALVEGYDSIGLDKSLSKPFLRREMESSLKLVCEGRQQKDNVVRESLTMYKDMYIKTSTNATNLIKGISKYLQVSNDETNLEIFNDMLLEHHPEPTRPIHKCFQCGRQLILKKKQSGGWMIGCQGFPNCNMGIKVPDIVSDILVSSDKCNRCTQNPEIPYYKLKIKFIPNKVPPWISEEYLGCVGGCDDFLNEYFVAIRSNQSNRMPLSSINQNNQANQPQSSQSSQPSQPSQSSRNFETSLTRQGNNYTESGSTNFTGNFTGESAYRTNSGIEPPKCKCNLYATLKKKVTPGENQGREFYTCHKAGRGRCRFFQWADESPSQGNSNNTNNYSNNTNNYSNNSNNYSNNSSNSSGNTGGNTCYNCGEAGHFSNFCNKPKKSNPNVSCFKCKQPGHWSNACPNATTNNESTRGRGRGGFQRGRGTRGHYTRSTRGGKRKSN</sequence>
<organism evidence="13 14">
    <name type="scientific">Diversispora epigaea</name>
    <dbReference type="NCBI Taxonomy" id="1348612"/>
    <lineage>
        <taxon>Eukaryota</taxon>
        <taxon>Fungi</taxon>
        <taxon>Fungi incertae sedis</taxon>
        <taxon>Mucoromycota</taxon>
        <taxon>Glomeromycotina</taxon>
        <taxon>Glomeromycetes</taxon>
        <taxon>Diversisporales</taxon>
        <taxon>Diversisporaceae</taxon>
        <taxon>Diversispora</taxon>
    </lineage>
</organism>
<dbReference type="Proteomes" id="UP000266861">
    <property type="component" value="Unassembled WGS sequence"/>
</dbReference>
<keyword evidence="1" id="KW-0479">Metal-binding</keyword>
<keyword evidence="4 8" id="KW-0799">Topoisomerase</keyword>
<evidence type="ECO:0000256" key="3">
    <source>
        <dbReference type="ARBA" id="ARBA00022833"/>
    </source>
</evidence>
<dbReference type="SUPFAM" id="SSF57756">
    <property type="entry name" value="Retrovirus zinc finger-like domains"/>
    <property type="match status" value="1"/>
</dbReference>
<evidence type="ECO:0000256" key="4">
    <source>
        <dbReference type="ARBA" id="ARBA00023029"/>
    </source>
</evidence>
<dbReference type="GO" id="GO:0006265">
    <property type="term" value="P:DNA topological change"/>
    <property type="evidence" value="ECO:0007669"/>
    <property type="project" value="InterPro"/>
</dbReference>
<evidence type="ECO:0000313" key="14">
    <source>
        <dbReference type="Proteomes" id="UP000266861"/>
    </source>
</evidence>
<evidence type="ECO:0000259" key="11">
    <source>
        <dbReference type="PROSITE" id="PS51999"/>
    </source>
</evidence>
<protein>
    <recommendedName>
        <fullName evidence="8">DNA topoisomerase</fullName>
        <ecNumber evidence="8">5.6.2.1</ecNumber>
    </recommendedName>
</protein>
<dbReference type="InterPro" id="IPR001878">
    <property type="entry name" value="Znf_CCHC"/>
</dbReference>
<dbReference type="InterPro" id="IPR000380">
    <property type="entry name" value="Topo_IA"/>
</dbReference>
<evidence type="ECO:0000256" key="6">
    <source>
        <dbReference type="ARBA" id="ARBA00023235"/>
    </source>
</evidence>
<evidence type="ECO:0000256" key="5">
    <source>
        <dbReference type="ARBA" id="ARBA00023125"/>
    </source>
</evidence>
<dbReference type="EMBL" id="PQFF01000519">
    <property type="protein sequence ID" value="RHZ46299.1"/>
    <property type="molecule type" value="Genomic_DNA"/>
</dbReference>
<dbReference type="GO" id="GO:0031422">
    <property type="term" value="C:RecQ family helicase-topoisomerase III complex"/>
    <property type="evidence" value="ECO:0007669"/>
    <property type="project" value="TreeGrafter"/>
</dbReference>
<dbReference type="GO" id="GO:0006310">
    <property type="term" value="P:DNA recombination"/>
    <property type="evidence" value="ECO:0007669"/>
    <property type="project" value="TreeGrafter"/>
</dbReference>
<accession>A0A397G8G2</accession>
<dbReference type="GO" id="GO:0005634">
    <property type="term" value="C:nucleus"/>
    <property type="evidence" value="ECO:0007669"/>
    <property type="project" value="TreeGrafter"/>
</dbReference>
<dbReference type="GO" id="GO:0003677">
    <property type="term" value="F:DNA binding"/>
    <property type="evidence" value="ECO:0007669"/>
    <property type="project" value="UniProtKB-KW"/>
</dbReference>
<feature type="region of interest" description="Disordered" evidence="9">
    <location>
        <begin position="580"/>
        <end position="619"/>
    </location>
</feature>
<keyword evidence="14" id="KW-1185">Reference proteome</keyword>
<keyword evidence="2 7" id="KW-0863">Zinc-finger</keyword>
<dbReference type="SMART" id="SM00437">
    <property type="entry name" value="TOP1Ac"/>
    <property type="match status" value="1"/>
</dbReference>
<dbReference type="PANTHER" id="PTHR11390:SF21">
    <property type="entry name" value="DNA TOPOISOMERASE 3-ALPHA"/>
    <property type="match status" value="1"/>
</dbReference>
<feature type="region of interest" description="Disordered" evidence="9">
    <location>
        <begin position="385"/>
        <end position="440"/>
    </location>
</feature>
<evidence type="ECO:0000256" key="7">
    <source>
        <dbReference type="PROSITE-ProRule" id="PRU00047"/>
    </source>
</evidence>
<feature type="domain" description="CCHC-type" evidence="10">
    <location>
        <begin position="566"/>
        <end position="581"/>
    </location>
</feature>
<dbReference type="OrthoDB" id="430051at2759"/>
<dbReference type="InterPro" id="IPR010666">
    <property type="entry name" value="Znf_GRF"/>
</dbReference>
<feature type="domain" description="GRF-type" evidence="11">
    <location>
        <begin position="457"/>
        <end position="499"/>
    </location>
</feature>
<feature type="compositionally biased region" description="Low complexity" evidence="9">
    <location>
        <begin position="503"/>
        <end position="531"/>
    </location>
</feature>
<dbReference type="PROSITE" id="PS51999">
    <property type="entry name" value="ZF_GRF"/>
    <property type="match status" value="1"/>
</dbReference>
<dbReference type="Gene3D" id="2.70.20.10">
    <property type="entry name" value="Topoisomerase I, domain 3"/>
    <property type="match status" value="1"/>
</dbReference>
<dbReference type="STRING" id="1348612.A0A397G8G2"/>
<dbReference type="Gene3D" id="1.10.460.10">
    <property type="entry name" value="Topoisomerase I, domain 2"/>
    <property type="match status" value="1"/>
</dbReference>
<dbReference type="EC" id="5.6.2.1" evidence="8"/>
<name>A0A397G8G2_9GLOM</name>
<dbReference type="PROSITE" id="PS52039">
    <property type="entry name" value="TOPO_IA_2"/>
    <property type="match status" value="1"/>
</dbReference>
<comment type="similarity">
    <text evidence="8">Belongs to the type IA topoisomerase family.</text>
</comment>